<sequence length="1072" mass="122103">MDELINPSRTSSSYEAADIADNNEDFSIFLKKKKKKPQKSPEESIPAKTMEDEKEIKKNELELKPKKCVDGFEYAEMIEAESSVAEYEKLKNNLARIYEFELDPFQQQAIVAMENGHSVFVAAHTSAGKTVVAEYAIALSRKHRSRVVYTSPIKALSNQKFRDFRNQFQDVGLITGDMQINEDASCLIMTTEILKSMLYNGRVSSDELEWVIFDEVHYINDNDRGHVWEEVLIMLPHQVKIVMLSATVPNCLEFADWVGRIKNRKIHVVQTLSRPVPLRHHLYFGIDKNSRNCCYEIMGPNGVFNIQNFHEAKNAQLALWTKPDGQVLDSHIGNERGHYLTIVHFLLNQNLLPAVVFIFSRKNCTKFANQLCQSIDLTTAEEKAGIRELFEKYLATFKGTDRALPQVKMIEKLCERGFAVHHSGILPVLKELVEILFQKGYVKFLLATETFAMGVNMPARSVIFDALDKFDGSKRRQLNCTEYIQMAGRAGRRGIDDSGFVAILSKGRDTYDYAALLPILMGKAISLESKFRITYNMLLNIIRAEQLNINDMLQSSYVERVSLRALSSKNEEIAKTLEKVNALPKLTCVDCTEVEEAASINNYYTTLMSYINKRQSLLTTLIESNSAVEELMIPGRYLLICYPQKNIACMLVCIHTFINTKGAKELDVISLQLPQGRGGRKVGYDILSEDDKLKEKQNLLFEHSIKYGLETLVDNQQSYNRLEIMKNVPFENIIAICNAKVENIGGKEVSEYLQQRNAFGSRGSEPSRFVSNLMIEMDILMKSIIQNPSNDFLLKFGEDLKSNEVDIRDEISQLVLLRENLLDESRYICRQCVEFDSHIHMVHERKLLEAEHIKLKLETSFAALTLTDDYVSCLKVLKELNFINKENLLTLKGKVAVQINEDTLLLTELIFENVFQKRSCSEIAAMLSAVTAQHRFAKHKDQERNGKIKTKFTDADIINSLKDEIATVANKLDIIEGKHYVVNARTSDITFGLMEAVYQWAEGMSFEQITHLTDADEGLIVRCIQRLDDILRDIRNAGEIIGDKTLVQKMTETSAAICRDIVFHQSLYVANN</sequence>
<proteinExistence type="predicted"/>
<reference evidence="2" key="1">
    <citation type="submission" date="2022-11" db="UniProtKB">
        <authorList>
            <consortium name="WormBaseParasite"/>
        </authorList>
    </citation>
    <scope>IDENTIFICATION</scope>
</reference>
<evidence type="ECO:0000313" key="2">
    <source>
        <dbReference type="WBParaSite" id="PS1159_v2.g8376.t1"/>
    </source>
</evidence>
<dbReference type="Proteomes" id="UP000887580">
    <property type="component" value="Unplaced"/>
</dbReference>
<accession>A0AC35GSH1</accession>
<protein>
    <submittedName>
        <fullName evidence="2">Uncharacterized protein</fullName>
    </submittedName>
</protein>
<dbReference type="WBParaSite" id="PS1159_v2.g8376.t1">
    <property type="protein sequence ID" value="PS1159_v2.g8376.t1"/>
    <property type="gene ID" value="PS1159_v2.g8376"/>
</dbReference>
<evidence type="ECO:0000313" key="1">
    <source>
        <dbReference type="Proteomes" id="UP000887580"/>
    </source>
</evidence>
<name>A0AC35GSH1_9BILA</name>
<organism evidence="1 2">
    <name type="scientific">Panagrolaimus sp. PS1159</name>
    <dbReference type="NCBI Taxonomy" id="55785"/>
    <lineage>
        <taxon>Eukaryota</taxon>
        <taxon>Metazoa</taxon>
        <taxon>Ecdysozoa</taxon>
        <taxon>Nematoda</taxon>
        <taxon>Chromadorea</taxon>
        <taxon>Rhabditida</taxon>
        <taxon>Tylenchina</taxon>
        <taxon>Panagrolaimomorpha</taxon>
        <taxon>Panagrolaimoidea</taxon>
        <taxon>Panagrolaimidae</taxon>
        <taxon>Panagrolaimus</taxon>
    </lineage>
</organism>